<dbReference type="InterPro" id="IPR041657">
    <property type="entry name" value="HTH_17"/>
</dbReference>
<dbReference type="OrthoDB" id="1684751at2"/>
<name>A6P2H3_9FIRM</name>
<dbReference type="STRING" id="411467.BACCAP_04704"/>
<protein>
    <submittedName>
        <fullName evidence="2">DNA binding domain, excisionase family</fullName>
    </submittedName>
</protein>
<reference evidence="2 3" key="1">
    <citation type="submission" date="2007-04" db="EMBL/GenBank/DDBJ databases">
        <authorList>
            <person name="Fulton L."/>
            <person name="Clifton S."/>
            <person name="Fulton B."/>
            <person name="Xu J."/>
            <person name="Minx P."/>
            <person name="Pepin K.H."/>
            <person name="Johnson M."/>
            <person name="Thiruvilangam P."/>
            <person name="Bhonagiri V."/>
            <person name="Nash W.E."/>
            <person name="Mardis E.R."/>
            <person name="Wilson R.K."/>
        </authorList>
    </citation>
    <scope>NUCLEOTIDE SEQUENCE [LARGE SCALE GENOMIC DNA]</scope>
    <source>
        <strain evidence="2 3">ATCC 29799</strain>
    </source>
</reference>
<dbReference type="Pfam" id="PF12728">
    <property type="entry name" value="HTH_17"/>
    <property type="match status" value="1"/>
</dbReference>
<dbReference type="InterPro" id="IPR010093">
    <property type="entry name" value="SinI_DNA-bd"/>
</dbReference>
<dbReference type="Proteomes" id="UP000003639">
    <property type="component" value="Unassembled WGS sequence"/>
</dbReference>
<evidence type="ECO:0000313" key="2">
    <source>
        <dbReference type="EMBL" id="EDM97560.1"/>
    </source>
</evidence>
<sequence length="76" mass="8566">MEVTKMNGQECVYMTVSEVKRYLNISQAAAYELTHRADFPVCRIGGSIRIPKSAFLAWVELRTHIPEALARHMASA</sequence>
<dbReference type="NCBIfam" id="TIGR01764">
    <property type="entry name" value="excise"/>
    <property type="match status" value="1"/>
</dbReference>
<organism evidence="2 3">
    <name type="scientific">Pseudoflavonifractor capillosus ATCC 29799</name>
    <dbReference type="NCBI Taxonomy" id="411467"/>
    <lineage>
        <taxon>Bacteria</taxon>
        <taxon>Bacillati</taxon>
        <taxon>Bacillota</taxon>
        <taxon>Clostridia</taxon>
        <taxon>Eubacteriales</taxon>
        <taxon>Oscillospiraceae</taxon>
        <taxon>Pseudoflavonifractor</taxon>
    </lineage>
</organism>
<proteinExistence type="predicted"/>
<dbReference type="AlphaFoldDB" id="A6P2H3"/>
<keyword evidence="3" id="KW-1185">Reference proteome</keyword>
<accession>A6P2H3</accession>
<comment type="caution">
    <text evidence="2">The sequence shown here is derived from an EMBL/GenBank/DDBJ whole genome shotgun (WGS) entry which is preliminary data.</text>
</comment>
<feature type="domain" description="Helix-turn-helix" evidence="1">
    <location>
        <begin position="13"/>
        <end position="60"/>
    </location>
</feature>
<dbReference type="GO" id="GO:0003677">
    <property type="term" value="F:DNA binding"/>
    <property type="evidence" value="ECO:0007669"/>
    <property type="project" value="InterPro"/>
</dbReference>
<evidence type="ECO:0000313" key="3">
    <source>
        <dbReference type="Proteomes" id="UP000003639"/>
    </source>
</evidence>
<reference evidence="2 3" key="2">
    <citation type="submission" date="2007-06" db="EMBL/GenBank/DDBJ databases">
        <title>Draft genome sequence of Pseudoflavonifractor capillosus ATCC 29799.</title>
        <authorList>
            <person name="Sudarsanam P."/>
            <person name="Ley R."/>
            <person name="Guruge J."/>
            <person name="Turnbaugh P.J."/>
            <person name="Mahowald M."/>
            <person name="Liep D."/>
            <person name="Gordon J."/>
        </authorList>
    </citation>
    <scope>NUCLEOTIDE SEQUENCE [LARGE SCALE GENOMIC DNA]</scope>
    <source>
        <strain evidence="2 3">ATCC 29799</strain>
    </source>
</reference>
<dbReference type="EMBL" id="AAXG02000053">
    <property type="protein sequence ID" value="EDM97560.1"/>
    <property type="molecule type" value="Genomic_DNA"/>
</dbReference>
<gene>
    <name evidence="2" type="ORF">BACCAP_04704</name>
</gene>
<evidence type="ECO:0000259" key="1">
    <source>
        <dbReference type="Pfam" id="PF12728"/>
    </source>
</evidence>